<dbReference type="FunFam" id="1.10.287.70:FF:000172">
    <property type="entry name" value="Glutamate receptor"/>
    <property type="match status" value="1"/>
</dbReference>
<keyword evidence="2" id="KW-0813">Transport</keyword>
<reference evidence="13 14" key="1">
    <citation type="submission" date="2020-06" db="EMBL/GenBank/DDBJ databases">
        <title>Transcriptomic and genomic resources for Thalictrum thalictroides and T. hernandezii: Facilitating candidate gene discovery in an emerging model plant lineage.</title>
        <authorList>
            <person name="Arias T."/>
            <person name="Riano-Pachon D.M."/>
            <person name="Di Stilio V.S."/>
        </authorList>
    </citation>
    <scope>NUCLEOTIDE SEQUENCE [LARGE SCALE GENOMIC DNA]</scope>
    <source>
        <strain evidence="14">cv. WT478/WT964</strain>
        <tissue evidence="13">Leaves</tissue>
    </source>
</reference>
<dbReference type="GO" id="GO:0015276">
    <property type="term" value="F:ligand-gated monoatomic ion channel activity"/>
    <property type="evidence" value="ECO:0007669"/>
    <property type="project" value="InterPro"/>
</dbReference>
<name>A0A7J6W4J3_THATH</name>
<dbReference type="EMBL" id="JABWDY010021821">
    <property type="protein sequence ID" value="KAF5192121.1"/>
    <property type="molecule type" value="Genomic_DNA"/>
</dbReference>
<dbReference type="InterPro" id="IPR001320">
    <property type="entry name" value="Iontro_rcpt_C"/>
</dbReference>
<dbReference type="Proteomes" id="UP000554482">
    <property type="component" value="Unassembled WGS sequence"/>
</dbReference>
<evidence type="ECO:0000256" key="6">
    <source>
        <dbReference type="ARBA" id="ARBA00023136"/>
    </source>
</evidence>
<evidence type="ECO:0000256" key="3">
    <source>
        <dbReference type="ARBA" id="ARBA00022692"/>
    </source>
</evidence>
<dbReference type="SMART" id="SM00079">
    <property type="entry name" value="PBPe"/>
    <property type="match status" value="1"/>
</dbReference>
<keyword evidence="3 11" id="KW-0812">Transmembrane</keyword>
<keyword evidence="14" id="KW-1185">Reference proteome</keyword>
<keyword evidence="4 11" id="KW-1133">Transmembrane helix</keyword>
<evidence type="ECO:0000256" key="5">
    <source>
        <dbReference type="ARBA" id="ARBA00023065"/>
    </source>
</evidence>
<evidence type="ECO:0000256" key="9">
    <source>
        <dbReference type="ARBA" id="ARBA00023286"/>
    </source>
</evidence>
<feature type="transmembrane region" description="Helical" evidence="11">
    <location>
        <begin position="78"/>
        <end position="102"/>
    </location>
</feature>
<comment type="caution">
    <text evidence="13">The sequence shown here is derived from an EMBL/GenBank/DDBJ whole genome shotgun (WGS) entry which is preliminary data.</text>
</comment>
<dbReference type="InterPro" id="IPR015683">
    <property type="entry name" value="Ionotropic_Glu_rcpt"/>
</dbReference>
<keyword evidence="7 13" id="KW-0675">Receptor</keyword>
<evidence type="ECO:0000256" key="2">
    <source>
        <dbReference type="ARBA" id="ARBA00022448"/>
    </source>
</evidence>
<protein>
    <submittedName>
        <fullName evidence="13">Glutamate receptor 2.2</fullName>
    </submittedName>
</protein>
<feature type="transmembrane region" description="Helical" evidence="11">
    <location>
        <begin position="24"/>
        <end position="42"/>
    </location>
</feature>
<dbReference type="Gene3D" id="1.10.287.70">
    <property type="match status" value="1"/>
</dbReference>
<accession>A0A7J6W4J3</accession>
<evidence type="ECO:0000259" key="12">
    <source>
        <dbReference type="SMART" id="SM00079"/>
    </source>
</evidence>
<dbReference type="SUPFAM" id="SSF53850">
    <property type="entry name" value="Periplasmic binding protein-like II"/>
    <property type="match status" value="1"/>
</dbReference>
<evidence type="ECO:0000256" key="8">
    <source>
        <dbReference type="ARBA" id="ARBA00023180"/>
    </source>
</evidence>
<comment type="subcellular location">
    <subcellularLocation>
        <location evidence="1">Membrane</location>
        <topology evidence="1">Multi-pass membrane protein</topology>
    </subcellularLocation>
</comment>
<dbReference type="GO" id="GO:0016020">
    <property type="term" value="C:membrane"/>
    <property type="evidence" value="ECO:0007669"/>
    <property type="project" value="UniProtKB-SubCell"/>
</dbReference>
<gene>
    <name evidence="13" type="ORF">FRX31_018292</name>
</gene>
<organism evidence="13 14">
    <name type="scientific">Thalictrum thalictroides</name>
    <name type="common">Rue-anemone</name>
    <name type="synonym">Anemone thalictroides</name>
    <dbReference type="NCBI Taxonomy" id="46969"/>
    <lineage>
        <taxon>Eukaryota</taxon>
        <taxon>Viridiplantae</taxon>
        <taxon>Streptophyta</taxon>
        <taxon>Embryophyta</taxon>
        <taxon>Tracheophyta</taxon>
        <taxon>Spermatophyta</taxon>
        <taxon>Magnoliopsida</taxon>
        <taxon>Ranunculales</taxon>
        <taxon>Ranunculaceae</taxon>
        <taxon>Thalictroideae</taxon>
        <taxon>Thalictrum</taxon>
    </lineage>
</organism>
<dbReference type="OrthoDB" id="5984008at2759"/>
<evidence type="ECO:0000313" key="13">
    <source>
        <dbReference type="EMBL" id="KAF5192121.1"/>
    </source>
</evidence>
<dbReference type="Gene3D" id="3.40.190.10">
    <property type="entry name" value="Periplasmic binding protein-like II"/>
    <property type="match status" value="1"/>
</dbReference>
<evidence type="ECO:0000256" key="7">
    <source>
        <dbReference type="ARBA" id="ARBA00023170"/>
    </source>
</evidence>
<evidence type="ECO:0000256" key="1">
    <source>
        <dbReference type="ARBA" id="ARBA00004141"/>
    </source>
</evidence>
<evidence type="ECO:0000256" key="10">
    <source>
        <dbReference type="ARBA" id="ARBA00023303"/>
    </source>
</evidence>
<evidence type="ECO:0000256" key="11">
    <source>
        <dbReference type="SAM" id="Phobius"/>
    </source>
</evidence>
<proteinExistence type="predicted"/>
<dbReference type="Pfam" id="PF00060">
    <property type="entry name" value="Lig_chan"/>
    <property type="match status" value="1"/>
</dbReference>
<feature type="domain" description="Ionotropic glutamate receptor C-terminal" evidence="12">
    <location>
        <begin position="28"/>
        <end position="235"/>
    </location>
</feature>
<feature type="transmembrane region" description="Helical" evidence="11">
    <location>
        <begin position="258"/>
        <end position="277"/>
    </location>
</feature>
<dbReference type="PANTHER" id="PTHR18966">
    <property type="entry name" value="IONOTROPIC GLUTAMATE RECEPTOR"/>
    <property type="match status" value="1"/>
</dbReference>
<evidence type="ECO:0000256" key="4">
    <source>
        <dbReference type="ARBA" id="ARBA00022989"/>
    </source>
</evidence>
<keyword evidence="10" id="KW-0407">Ion channel</keyword>
<keyword evidence="8" id="KW-0325">Glycoprotein</keyword>
<dbReference type="AlphaFoldDB" id="A0A7J6W4J3"/>
<keyword evidence="9" id="KW-1071">Ligand-gated ion channel</keyword>
<sequence>MVVTAKSQKTEEGWIFLRPFTKELWIAMIFMSIFTGFVIWMHESEKNPEFKLATILWFPVSTLFFAHREPIENNLARIVVGTWLFVVLIVISSYTAILTSMFTVARLEPSMVNVEFLKKTHASVGCNGNSFIVRYLVDVVGFKKENVKRINSIDDYPSAFQNKDIAAAFFVTLHAKVFLMKNCEGYTMTGPTYKLGGFGFVFPKGSPLAFDISEAILKATEGGEIQMLEDNMLSSNNCSNSLNKIGEVSVLGPKTFRVPFILSASVSVVTIFINIFSRYREYREHMRLLLEHIIIWGRTVIDNVKNSIRTACHFFWRIYGKGVKKPDDVDRHGTIELAIQNITPS</sequence>
<evidence type="ECO:0000313" key="14">
    <source>
        <dbReference type="Proteomes" id="UP000554482"/>
    </source>
</evidence>
<keyword evidence="6 11" id="KW-0472">Membrane</keyword>
<keyword evidence="5" id="KW-0406">Ion transport</keyword>